<feature type="compositionally biased region" description="Polar residues" evidence="1">
    <location>
        <begin position="1404"/>
        <end position="1416"/>
    </location>
</feature>
<feature type="region of interest" description="Disordered" evidence="1">
    <location>
        <begin position="1"/>
        <end position="35"/>
    </location>
</feature>
<feature type="region of interest" description="Disordered" evidence="1">
    <location>
        <begin position="774"/>
        <end position="1004"/>
    </location>
</feature>
<feature type="compositionally biased region" description="Pro residues" evidence="1">
    <location>
        <begin position="994"/>
        <end position="1004"/>
    </location>
</feature>
<feature type="region of interest" description="Disordered" evidence="1">
    <location>
        <begin position="633"/>
        <end position="657"/>
    </location>
</feature>
<sequence>MYTVEDKLDVSASSSSSSAGIGPTLSVARPSPAQSNTDVSKYAEELIKDPTVLRSATSISKMFKGGSKNNVTTIFAKNLIESATSDLQIEIESCSSMSSGSCESGVDMMDSVLNITGLIQAEKTRIKGECSREDLGLLSQITKFKPISRETTETHQRGSTHELVHRRDSKGAATEHLHKSQSITTMADVRQGKIRTASGKTLRIRCSKTNEILRQKMIYNARQELAPPKKKKFKTIAKAVAWTVRNRLAFMKGDAPKTKEQEDEEKIQKLAKIFTTNVIKGAVKKYELEERQEAIRQERRRRANRRKFTTTPNFFGELEDFPDPRPWVKKFDKNHNPNNKALTYWVREIQRQEKEHELGPPPPGLDLPCSNLSLRHSKHSDLKLACHAETEEDEPTFSGRKNSSIYFAGITKIGDSDDPQVHEEDKLGMAVGGAPAEKEAPGASLTPKPLLKPSEKTDSPQTGNASKPDYLGGKSGGSNVTREAKGAGMTGLFPANNVPSGKKSPQSGGILKVKDDKKKGVMSSVQKDQGSEMSPALTNETRTQARKSSSLDADALGSSTVDEPVPIWTKAPKEKKSWTTQDKPRDMTDPRVDAPYMLRSLTEVRPDKSVEGMEEPPPAPRSSECLIKGMEGLASASGSSGGTPETEPAQTKRGARVRSTAVADSVVSYGAEARVKIAVQKITVSVTEGLMANNRSLRILNRAVSIINPVVVATEAELFNPTLLGELVHQVNQTYSTMEAATLGLTMFFVEILSGVLARAANLMPLIGATEEGGLPVLPSNAPVDRTDTAASTGNRLLAIRVSPPPSVSGMDDQNATDAQPRSERQTTKLSKGRYPVREQSPGIKNMMPTASMPRKASIPCMKRDPLRPHTAAESGKSEKPGSKQGAKVESDKKRSPPKSQKSDGHEEPEGTIWKVPDRRRRSSLHPEVVEDLKNTLQHRGEDRQEKKQTLHFNSQSSAMSQKSTVTKYGKGKKKDTTSLESSQAVRKTALAFTPPPPPPPLPGCLPGGSAPAQATPVVYTTQTAEVGQRATVSSREQDGTEISTETATMATMVEAQFAAPPAAPPLPPPDYYLSGGDKSDDKTPKAQALLQEAAMVYVPPQFLARFQSKEFRHVEFHPSPRSSVTSSVAGSDVGSVRSSRATSPTGTPRSSSPVGRDHTSQGVQSTALASALRDVAESRDTAHGMMQTQRDSLAFRLQSQATQLKHSTTVRRKTSTGETEDTAEASYMVATVQTNRIPSPPPLPSFGLGLLSAHPVSAMPPLSPVTLGQVLHNAIGRRDHAVPGHMQSGSPGNDSLSFRLQSQATKLKHSTTVRRKTSTGETEDTAEASQVVAAVQAEHIPTPSLPAFGLGAHAQITPPAELAIPGSVPTMGLLSHRPTAPGLPMPQLGGLTGPSLSGGTAMHHTSTSAKVTQKTSVKKGDETVENVAEASQAMATTEVAQIPPPPPLPTPEQLRRPSLPRATPHLMVHGAGFGRVPSPPTLPPMDLLMAGISGGFGRVPSPPALPPMDLLMAGISGGFGRVPSPPALPPMELLMAGISGGFGRPQPNMALQLAGPSVLTVPHPSLLSHGHGQGGGTFMRSTTASNKMTHKTKVTKGDETVENVAEASNTVGTMEVGHIPEPPPLPTPEQLRRPSLPPAAPQLNMPLQMAGPSALATPKYPPSLMSPGQGHGGGTFMRSTTASNKMTHKTKVTKGDEMVENVAEASETVGTKEFGHIPEPPPLPTPEQLRRPSLPQATPNLMMNGAGFGRVPSPPALPPMDLLMAGISGGFGRVPSPPALPPMELLMAGISGGFGRVPSPPALPPMELLMAGISGGFGRPQPNMALQLAGPSALSVPQPSLLSHGHGQGGGTFMRSTTASNKMTHKTKVTKGNETVENVAEASNTVGTMEVGHIPEPPPLPTPEQLRRPSLPPAAPQLNMALQMAGPSALATPQYPPSLMCPGQGQGGGAFMRSTTASNKMTHKTKVTKGDESVEDVAEASETVGTMEFGHIPEPPPLPTPEQLRRPSLSRATPHLMMHGAGFELVPSPPALPPMELLMAGITDISGRVPSPPALPTMEFLMSEIRYTSRQVPNPPALPTMEFLMSGISGFPERDASQASPRPLLDLVGSGAMQPVPDPNRQYTVMSMYAAQESTLSQKRTVTHRDEGTEHSTAEEFSIGTKAAVLHTNIPEPPLLPRLTEYFVQKPYDHPQDTFKHQITQTVDRFFRRRELSIKLHQDKEDVTDFLLGLEEDKSQISPEKLEEVRAEANEELAIINTSISELLMTTSLMNVVEDSGSQCSEESLEPGVVVSADDYQTATEWIKSDSKLTINLERPFLHELQGAEQHQLSLCNHTDHGESAWYQCDNNYQVVHGEDTPCCMIDHAHHWTYEPTRFKCGSCNEPLLIKYHIETDSEDDDEKDEGHKKVPVPICNTKKHGHEHTWTYRAIRMTCKQCHVTMVMKMHLESDDEDKVPVQRSVPIHHRAPRKNPRTHTCRIQSRSEDSASQIPLVRKPSQTSERKYPYRQPGEKAYSSGKERPSRSLPKPKVVVTPEMRPQPASGTELASGMAKDQSSAAQGRTSLKNVYIQTAGGSTSPPGSAAGKTGKQSAKGSAEPAAKTQKDTVKGGKAGMMRKEYSKKVWDALVGDVNESRSSKAQATPSKYAKKPDSASKDAATKRSGPKAFTKKDMSSKLKGSQEAGASGTPKKVVVTSKDLPSKPTASTKVASTSSTAKSSPPSKEANPPVTGPDRSGQTKESTQDKKEKPSLEASQKGAIVPKAGPSGDQTAKSAPTKISQATKGVDVKGETPIMRTTALSPRRADMQSTEKNSLKETAPLLSKIPRPVQDTTVKRKDPTMRTTALSPRRTGIRATDKPVKQTSLLPTKIPQPTQGNAVRRKVPTMGTEALSPRCTDIQATDKSVKQTSLSPMKIQQPSKDTAVKRNTPVMDRTPVSQWHTGASQGVPPKSEPMKTIQSAKDSADRPRTPRMESTAQTAGPPIVQTGPTAEPPNAEQSSEPDTSEHQRPYGWVSSGIKKYNDDERARLDAEVNHYWGSKFSRDREKPWWNIEDPEERERARLRQDRSHTNIRRAESSGREPGATSASYKPPDIEKQVKYDVDRSPVMLPGHFGASTGSQSRPSMPGTGLVPKKLDIEVFDSSVDSEDEIDLDKPVSVEDLKDDKYWKALEKKAYTVVKKSMEQLETVEECSAKDETPVQEASSTLKKPSKFSQMFQSRKEKERKREREARERAMEEAGKGEETFPHKSDPPTAKPFYGPPLPPEMQKNTPEKKKKDLTKNGHQGKPTLAASKEKEEKPTKSEPMKTVQSAKDADDRPRTPRMESTAQTAGPPIVQTGLTAEPPNAEQSSEPDTSEHQRPYSWVSSGIKKYNDDERARLDAEVNYYWGSKFSRDREKPWWNIEDPEERERARLRQDRSHTNIRRAESSGRELGATSASYKPPGIEKQVKYDVDRSPVMLPGHFGASTGVRSRPSMPGTGLVPKKLDMEVFDSSEDSEDEIDLDKPVSAEDLKDDEYWKALEKKAYTMVKKSMEQLETVEECSAKDETPVQEASSTVKKPFKFSQMFQSRKEKERKREREARERAMEEAGKGEETFPHKSDPPTEKTFYGPPLPPEMQKNTSEKKKKDLSSRGHQGKPTLAASKAKEEEPSTSKKSGGTLTPTKLVRKMKVGVNKVKNSIESKLSGEESDSMSNDLST</sequence>
<feature type="compositionally biased region" description="Polar residues" evidence="1">
    <location>
        <begin position="2764"/>
        <end position="2779"/>
    </location>
</feature>
<gene>
    <name evidence="3 4 5" type="primary">LOC118411910</name>
</gene>
<reference evidence="2" key="1">
    <citation type="journal article" date="2020" name="Nat. Ecol. Evol.">
        <title>Deeply conserved synteny resolves early events in vertebrate evolution.</title>
        <authorList>
            <person name="Simakov O."/>
            <person name="Marletaz F."/>
            <person name="Yue J.X."/>
            <person name="O'Connell B."/>
            <person name="Jenkins J."/>
            <person name="Brandt A."/>
            <person name="Calef R."/>
            <person name="Tung C.H."/>
            <person name="Huang T.K."/>
            <person name="Schmutz J."/>
            <person name="Satoh N."/>
            <person name="Yu J.K."/>
            <person name="Putnam N.H."/>
            <person name="Green R.E."/>
            <person name="Rokhsar D.S."/>
        </authorList>
    </citation>
    <scope>NUCLEOTIDE SEQUENCE [LARGE SCALE GENOMIC DNA]</scope>
    <source>
        <strain evidence="2">S238N-H82</strain>
    </source>
</reference>
<organism evidence="2 5">
    <name type="scientific">Branchiostoma floridae</name>
    <name type="common">Florida lancelet</name>
    <name type="synonym">Amphioxus</name>
    <dbReference type="NCBI Taxonomy" id="7739"/>
    <lineage>
        <taxon>Eukaryota</taxon>
        <taxon>Metazoa</taxon>
        <taxon>Chordata</taxon>
        <taxon>Cephalochordata</taxon>
        <taxon>Leptocardii</taxon>
        <taxon>Amphioxiformes</taxon>
        <taxon>Branchiostomatidae</taxon>
        <taxon>Branchiostoma</taxon>
    </lineage>
</organism>
<feature type="compositionally biased region" description="Basic and acidic residues" evidence="1">
    <location>
        <begin position="3615"/>
        <end position="3625"/>
    </location>
</feature>
<feature type="compositionally biased region" description="Basic and acidic residues" evidence="1">
    <location>
        <begin position="2958"/>
        <end position="2967"/>
    </location>
</feature>
<feature type="compositionally biased region" description="Basic and acidic residues" evidence="1">
    <location>
        <begin position="571"/>
        <end position="592"/>
    </location>
</feature>
<feature type="compositionally biased region" description="Basic and acidic residues" evidence="1">
    <location>
        <begin position="3287"/>
        <end position="3299"/>
    </location>
</feature>
<reference evidence="3 4" key="2">
    <citation type="submission" date="2025-04" db="UniProtKB">
        <authorList>
            <consortium name="RefSeq"/>
        </authorList>
    </citation>
    <scope>IDENTIFICATION</scope>
    <source>
        <strain evidence="3 4">S238N-H82</strain>
        <tissue evidence="3 4">Testes</tissue>
    </source>
</reference>
<feature type="compositionally biased region" description="Polar residues" evidence="1">
    <location>
        <begin position="2931"/>
        <end position="2940"/>
    </location>
</feature>
<dbReference type="PANTHER" id="PTHR23202:SF119">
    <property type="entry name" value="TWENTY-FOUR, ISOFORM B"/>
    <property type="match status" value="1"/>
</dbReference>
<feature type="compositionally biased region" description="Basic residues" evidence="1">
    <location>
        <begin position="1307"/>
        <end position="1318"/>
    </location>
</feature>
<feature type="compositionally biased region" description="Low complexity" evidence="1">
    <location>
        <begin position="548"/>
        <end position="559"/>
    </location>
</feature>
<dbReference type="GeneID" id="118411910"/>
<keyword evidence="2" id="KW-1185">Reference proteome</keyword>
<feature type="compositionally biased region" description="Low complexity" evidence="1">
    <location>
        <begin position="1138"/>
        <end position="1154"/>
    </location>
</feature>
<feature type="region of interest" description="Disordered" evidence="1">
    <location>
        <begin position="2450"/>
        <end position="2616"/>
    </location>
</feature>
<dbReference type="RefSeq" id="XP_035670297.1">
    <property type="nucleotide sequence ID" value="XM_035814404.1"/>
</dbReference>
<feature type="compositionally biased region" description="Low complexity" evidence="1">
    <location>
        <begin position="2698"/>
        <end position="2720"/>
    </location>
</feature>
<feature type="compositionally biased region" description="Polar residues" evidence="1">
    <location>
        <begin position="2552"/>
        <end position="2568"/>
    </location>
</feature>
<feature type="region of interest" description="Disordered" evidence="1">
    <location>
        <begin position="3033"/>
        <end position="3126"/>
    </location>
</feature>
<feature type="region of interest" description="Disordered" evidence="1">
    <location>
        <begin position="2629"/>
        <end position="3012"/>
    </location>
</feature>
<dbReference type="OrthoDB" id="10141634at2759"/>
<dbReference type="Proteomes" id="UP000001554">
    <property type="component" value="Chromosome 3"/>
</dbReference>
<dbReference type="KEGG" id="bfo:118411910"/>
<feature type="compositionally biased region" description="Polar residues" evidence="1">
    <location>
        <begin position="523"/>
        <end position="542"/>
    </location>
</feature>
<evidence type="ECO:0000256" key="1">
    <source>
        <dbReference type="SAM" id="MobiDB-lite"/>
    </source>
</evidence>
<feature type="compositionally biased region" description="Basic residues" evidence="1">
    <location>
        <begin position="2461"/>
        <end position="2475"/>
    </location>
</feature>
<protein>
    <submittedName>
        <fullName evidence="3 4">Uncharacterized protein LOC118411910 isoform X1</fullName>
    </submittedName>
</protein>
<feature type="compositionally biased region" description="Polar residues" evidence="1">
    <location>
        <begin position="3647"/>
        <end position="3656"/>
    </location>
</feature>
<feature type="region of interest" description="Disordered" evidence="1">
    <location>
        <begin position="3535"/>
        <end position="3692"/>
    </location>
</feature>
<feature type="compositionally biased region" description="Basic and acidic residues" evidence="1">
    <location>
        <begin position="2646"/>
        <end position="2657"/>
    </location>
</feature>
<dbReference type="PANTHER" id="PTHR23202">
    <property type="entry name" value="WASP INTERACTING PROTEIN-RELATED"/>
    <property type="match status" value="1"/>
</dbReference>
<feature type="region of interest" description="Disordered" evidence="1">
    <location>
        <begin position="1398"/>
        <end position="1422"/>
    </location>
</feature>
<feature type="region of interest" description="Disordered" evidence="1">
    <location>
        <begin position="430"/>
        <end position="593"/>
    </location>
</feature>
<feature type="compositionally biased region" description="Basic and acidic residues" evidence="1">
    <location>
        <begin position="3402"/>
        <end position="3424"/>
    </location>
</feature>
<dbReference type="RefSeq" id="XP_035670298.1">
    <property type="nucleotide sequence ID" value="XM_035814405.1"/>
</dbReference>
<feature type="compositionally biased region" description="Polar residues" evidence="1">
    <location>
        <begin position="2894"/>
        <end position="2916"/>
    </location>
</feature>
<feature type="compositionally biased region" description="Polar residues" evidence="1">
    <location>
        <begin position="2857"/>
        <end position="2873"/>
    </location>
</feature>
<feature type="compositionally biased region" description="Basic and acidic residues" evidence="1">
    <location>
        <begin position="3052"/>
        <end position="3074"/>
    </location>
</feature>
<name>A0A9J7KUZ5_BRAFL</name>
<feature type="compositionally biased region" description="Basic and acidic residues" evidence="1">
    <location>
        <begin position="928"/>
        <end position="949"/>
    </location>
</feature>
<feature type="compositionally biased region" description="Basic and acidic residues" evidence="1">
    <location>
        <begin position="3265"/>
        <end position="3275"/>
    </location>
</feature>
<dbReference type="RefSeq" id="XP_035670300.1">
    <property type="nucleotide sequence ID" value="XM_035814407.1"/>
</dbReference>
<feature type="compositionally biased region" description="Basic and acidic residues" evidence="1">
    <location>
        <begin position="2738"/>
        <end position="2747"/>
    </location>
</feature>
<feature type="region of interest" description="Disordered" evidence="1">
    <location>
        <begin position="1305"/>
        <end position="1330"/>
    </location>
</feature>
<feature type="compositionally biased region" description="Pro residues" evidence="1">
    <location>
        <begin position="1062"/>
        <end position="1071"/>
    </location>
</feature>
<accession>A0A9J7KUZ5</accession>
<feature type="region of interest" description="Disordered" evidence="1">
    <location>
        <begin position="1117"/>
        <end position="1167"/>
    </location>
</feature>
<feature type="region of interest" description="Disordered" evidence="1">
    <location>
        <begin position="3456"/>
        <end position="3478"/>
    </location>
</feature>
<feature type="compositionally biased region" description="Basic and acidic residues" evidence="1">
    <location>
        <begin position="3087"/>
        <end position="3099"/>
    </location>
</feature>
<feature type="region of interest" description="Disordered" evidence="1">
    <location>
        <begin position="3402"/>
        <end position="3441"/>
    </location>
</feature>
<feature type="compositionally biased region" description="Basic and acidic residues" evidence="1">
    <location>
        <begin position="3307"/>
        <end position="3317"/>
    </location>
</feature>
<proteinExistence type="predicted"/>
<evidence type="ECO:0000313" key="5">
    <source>
        <dbReference type="RefSeq" id="XP_035670300.1"/>
    </source>
</evidence>
<feature type="compositionally biased region" description="Basic and acidic residues" evidence="1">
    <location>
        <begin position="876"/>
        <end position="909"/>
    </location>
</feature>
<feature type="compositionally biased region" description="Basic and acidic residues" evidence="1">
    <location>
        <begin position="3563"/>
        <end position="3598"/>
    </location>
</feature>
<feature type="compositionally biased region" description="Polar residues" evidence="1">
    <location>
        <begin position="3195"/>
        <end position="3212"/>
    </location>
</feature>
<feature type="region of interest" description="Disordered" evidence="1">
    <location>
        <begin position="3184"/>
        <end position="3367"/>
    </location>
</feature>
<feature type="compositionally biased region" description="Basic and acidic residues" evidence="1">
    <location>
        <begin position="3213"/>
        <end position="3245"/>
    </location>
</feature>
<feature type="compositionally biased region" description="Polar residues" evidence="1">
    <location>
        <begin position="1121"/>
        <end position="1130"/>
    </location>
</feature>
<feature type="compositionally biased region" description="Polar residues" evidence="1">
    <location>
        <begin position="497"/>
        <end position="507"/>
    </location>
</feature>
<evidence type="ECO:0000313" key="3">
    <source>
        <dbReference type="RefSeq" id="XP_035670297.1"/>
    </source>
</evidence>
<feature type="compositionally biased region" description="Low complexity" evidence="1">
    <location>
        <begin position="2570"/>
        <end position="2583"/>
    </location>
</feature>
<evidence type="ECO:0000313" key="2">
    <source>
        <dbReference type="Proteomes" id="UP000001554"/>
    </source>
</evidence>
<feature type="region of interest" description="Disordered" evidence="1">
    <location>
        <begin position="1060"/>
        <end position="1085"/>
    </location>
</feature>
<evidence type="ECO:0000313" key="4">
    <source>
        <dbReference type="RefSeq" id="XP_035670298.1"/>
    </source>
</evidence>
<feature type="region of interest" description="Disordered" evidence="1">
    <location>
        <begin position="1203"/>
        <end position="1225"/>
    </location>
</feature>
<feature type="compositionally biased region" description="Polar residues" evidence="1">
    <location>
        <begin position="951"/>
        <end position="962"/>
    </location>
</feature>
<feature type="region of interest" description="Disordered" evidence="1">
    <location>
        <begin position="150"/>
        <end position="175"/>
    </location>
</feature>